<evidence type="ECO:0000256" key="1">
    <source>
        <dbReference type="SAM" id="MobiDB-lite"/>
    </source>
</evidence>
<feature type="compositionally biased region" description="Gly residues" evidence="1">
    <location>
        <begin position="292"/>
        <end position="304"/>
    </location>
</feature>
<keyword evidence="2" id="KW-0732">Signal</keyword>
<name>A0A1B0ZK53_9MICO</name>
<sequence>MTLSRILRPFAAFGAAALLVLGAAGCDAIGQKGGEPADGSTVKVTKVGAKKPKTDPATEYACTQFFGDPDYVSPEYFQAIAMGASALEIGGTNEYLFQSAAEELRGTFEESTEDVKGAADAVADWIETESAKGKDADTDAFKGALEGLASACAPMSVHATWASGGGEKGKKPAKLVCAELATRPQLFTEYRNGNVFTSNSFKAVGFYGKHVPESDLPKVRNLNDLLQNEIDNVDDEGVKNALIEVQEPFRSVLDGDRDSSGSRKKLDGFGAACEAAGYEGAVDLPAEDPGETGEGTEGGELAGE</sequence>
<evidence type="ECO:0000313" key="3">
    <source>
        <dbReference type="EMBL" id="ANP28242.1"/>
    </source>
</evidence>
<feature type="region of interest" description="Disordered" evidence="1">
    <location>
        <begin position="282"/>
        <end position="304"/>
    </location>
</feature>
<accession>A0A1B0ZK53</accession>
<feature type="signal peptide" evidence="2">
    <location>
        <begin position="1"/>
        <end position="23"/>
    </location>
</feature>
<feature type="chain" id="PRO_5038390730" evidence="2">
    <location>
        <begin position="24"/>
        <end position="304"/>
    </location>
</feature>
<protein>
    <submittedName>
        <fullName evidence="3">Uncharacterized protein</fullName>
    </submittedName>
</protein>
<dbReference type="STRING" id="1630135.DAD186_16920"/>
<dbReference type="PROSITE" id="PS51257">
    <property type="entry name" value="PROKAR_LIPOPROTEIN"/>
    <property type="match status" value="1"/>
</dbReference>
<evidence type="ECO:0000256" key="2">
    <source>
        <dbReference type="SAM" id="SignalP"/>
    </source>
</evidence>
<reference evidence="3 4" key="1">
    <citation type="submission" date="2015-06" db="EMBL/GenBank/DDBJ databases">
        <title>Investigation of pathophysiology for high-risk pregnancy and development of treatment modality based on it.</title>
        <authorList>
            <person name="Kim B.-C."/>
            <person name="Lim S."/>
        </authorList>
    </citation>
    <scope>NUCLEOTIDE SEQUENCE [LARGE SCALE GENOMIC DNA]</scope>
    <source>
        <strain evidence="3 4">AD1-86</strain>
    </source>
</reference>
<proteinExistence type="predicted"/>
<gene>
    <name evidence="3" type="ORF">DAD186_16920</name>
</gene>
<evidence type="ECO:0000313" key="4">
    <source>
        <dbReference type="Proteomes" id="UP000092596"/>
    </source>
</evidence>
<dbReference type="EMBL" id="CP012117">
    <property type="protein sequence ID" value="ANP28242.1"/>
    <property type="molecule type" value="Genomic_DNA"/>
</dbReference>
<dbReference type="AlphaFoldDB" id="A0A1B0ZK53"/>
<dbReference type="KEGG" id="dva:DAD186_16920"/>
<dbReference type="Proteomes" id="UP000092596">
    <property type="component" value="Chromosome"/>
</dbReference>
<organism evidence="3 4">
    <name type="scientific">Dermabacter vaginalis</name>
    <dbReference type="NCBI Taxonomy" id="1630135"/>
    <lineage>
        <taxon>Bacteria</taxon>
        <taxon>Bacillati</taxon>
        <taxon>Actinomycetota</taxon>
        <taxon>Actinomycetes</taxon>
        <taxon>Micrococcales</taxon>
        <taxon>Dermabacteraceae</taxon>
        <taxon>Dermabacter</taxon>
    </lineage>
</organism>